<sequence>MSVAPNASPWPKGFSPMPPAEPHVFALPPGVDFARELVQGLVARMQDEPPEAMARLRLILNAGRMSRRVREEFDRLGTRFLPRIELVSDLARVPMPGLPAPVPPLRRKLDLACLVDRLARGLPAFETGSGIFSLTDSLLTLMAEMQSEGVHPDVFEHLDIQASHAEHWRQSLVFIRIVARYFEAGSALDAEARQRRVAEMMAHTWAETPTEDRIIIAGSTGSRGATRLLMQAVARLPRGILVLPGFDFDMPQMAWNSLCSGPIPIEDHPQYRYLPILDALDLRPQQVERWTETPPPSPQRNALVSLALRPAPVTDQWMQEGRAFTDLPAAASQMTLIEASDPRQEALAIALILREAVAQGKKAALISPDRMLTRRVAAALDRWGIVPDDSAGQPLPLTAPGRLIRHLARLCGRKLSMENLLVVLKHPLVATGSTLRGAHLRLTREFELSLRRKGPAFPDAIALRDWGGTEDAERQHWSEWLAALLDLLETDAQSSISAWLETLLALLEGLAAGPGGTVAASELWLAEAGQAAFRTLADLAAQEETGLQISAANFADLIDSLLQEGQVRSTLVAHPLVSFLGTLEARSHGAELVILAGLNEKSWPEIPSPDPWLSRKMRLDAGLLLPERQIGLSAHDFQQAIAAPEVVLSRARRDSEAETVPSRWLNRLLNLAGGLTHAQGPEAVAEMRARGARFLDMAAALDLPEQLPSPAPRPAPRPPAEARPRQLPVTAIKTLIRDPYAVYAGRILRLRPLDPLKPGPDPRLRGEALHRIVELFVKGFDPSISLDTSQKRLSEIAETVLQEMIPWPSTQRLWLYRLLKIAPQLVAQEAQRRVEAVPAVIETSATIDLGVQGFTLMARPDRIDLHDDGTALVYDYKSGTPPKEAEVRHFDKQLLLEAAMIERGAFAEIGPRHVAAMSYVHLGGNGDCRMLALGREDVEETWTRLQGLIARYLSPSQGFAARRAMQMSRDISDYDHLSRFGEWDITDLPVPEDVG</sequence>
<accession>A0A318U4S5</accession>
<keyword evidence="3" id="KW-0067">ATP-binding</keyword>
<dbReference type="Gene3D" id="3.90.320.10">
    <property type="match status" value="1"/>
</dbReference>
<dbReference type="InterPro" id="IPR011604">
    <property type="entry name" value="PDDEXK-like_dom_sf"/>
</dbReference>
<dbReference type="Pfam" id="PF12705">
    <property type="entry name" value="PDDEXK_1"/>
    <property type="match status" value="1"/>
</dbReference>
<keyword evidence="4" id="KW-1185">Reference proteome</keyword>
<proteinExistence type="predicted"/>
<dbReference type="Proteomes" id="UP000247727">
    <property type="component" value="Unassembled WGS sequence"/>
</dbReference>
<dbReference type="SUPFAM" id="SSF52540">
    <property type="entry name" value="P-loop containing nucleoside triphosphate hydrolases"/>
    <property type="match status" value="1"/>
</dbReference>
<comment type="caution">
    <text evidence="3">The sequence shown here is derived from an EMBL/GenBank/DDBJ whole genome shotgun (WGS) entry which is preliminary data.</text>
</comment>
<dbReference type="InterPro" id="IPR027417">
    <property type="entry name" value="P-loop_NTPase"/>
</dbReference>
<evidence type="ECO:0000313" key="3">
    <source>
        <dbReference type="EMBL" id="PYF11905.1"/>
    </source>
</evidence>
<name>A0A318U4S5_9RHOB</name>
<evidence type="ECO:0000313" key="4">
    <source>
        <dbReference type="Proteomes" id="UP000247727"/>
    </source>
</evidence>
<dbReference type="InterPro" id="IPR014153">
    <property type="entry name" value="Ds_break_AddB"/>
</dbReference>
<dbReference type="EMBL" id="QJTK01000002">
    <property type="protein sequence ID" value="PYF11905.1"/>
    <property type="molecule type" value="Genomic_DNA"/>
</dbReference>
<dbReference type="AlphaFoldDB" id="A0A318U4S5"/>
<reference evidence="3 4" key="1">
    <citation type="submission" date="2018-06" db="EMBL/GenBank/DDBJ databases">
        <title>Genomic Encyclopedia of Type Strains, Phase III (KMG-III): the genomes of soil and plant-associated and newly described type strains.</title>
        <authorList>
            <person name="Whitman W."/>
        </authorList>
    </citation>
    <scope>NUCLEOTIDE SEQUENCE [LARGE SCALE GENOMIC DNA]</scope>
    <source>
        <strain evidence="3 4">JA737</strain>
    </source>
</reference>
<keyword evidence="3" id="KW-0547">Nucleotide-binding</keyword>
<organism evidence="3 4">
    <name type="scientific">Rhodobacter viridis</name>
    <dbReference type="NCBI Taxonomy" id="1054202"/>
    <lineage>
        <taxon>Bacteria</taxon>
        <taxon>Pseudomonadati</taxon>
        <taxon>Pseudomonadota</taxon>
        <taxon>Alphaproteobacteria</taxon>
        <taxon>Rhodobacterales</taxon>
        <taxon>Rhodobacter group</taxon>
        <taxon>Rhodobacter</taxon>
    </lineage>
</organism>
<feature type="compositionally biased region" description="Pro residues" evidence="1">
    <location>
        <begin position="707"/>
        <end position="721"/>
    </location>
</feature>
<feature type="domain" description="PD-(D/E)XK endonuclease-like" evidence="2">
    <location>
        <begin position="729"/>
        <end position="948"/>
    </location>
</feature>
<evidence type="ECO:0000256" key="1">
    <source>
        <dbReference type="SAM" id="MobiDB-lite"/>
    </source>
</evidence>
<dbReference type="InterPro" id="IPR038726">
    <property type="entry name" value="PDDEXK_AddAB-type"/>
</dbReference>
<evidence type="ECO:0000259" key="2">
    <source>
        <dbReference type="Pfam" id="PF12705"/>
    </source>
</evidence>
<keyword evidence="3" id="KW-0378">Hydrolase</keyword>
<feature type="region of interest" description="Disordered" evidence="1">
    <location>
        <begin position="705"/>
        <end position="724"/>
    </location>
</feature>
<dbReference type="NCBIfam" id="TIGR02786">
    <property type="entry name" value="addB_alphas"/>
    <property type="match status" value="1"/>
</dbReference>
<dbReference type="GO" id="GO:0004386">
    <property type="term" value="F:helicase activity"/>
    <property type="evidence" value="ECO:0007669"/>
    <property type="project" value="UniProtKB-KW"/>
</dbReference>
<protein>
    <submittedName>
        <fullName evidence="3">ATP-dependent helicase/nuclease subunit B</fullName>
    </submittedName>
</protein>
<gene>
    <name evidence="3" type="ORF">C8J30_102219</name>
</gene>
<keyword evidence="3" id="KW-0347">Helicase</keyword>